<protein>
    <submittedName>
        <fullName evidence="2">Putative transposase</fullName>
    </submittedName>
</protein>
<dbReference type="GO" id="GO:0006313">
    <property type="term" value="P:DNA transposition"/>
    <property type="evidence" value="ECO:0007669"/>
    <property type="project" value="InterPro"/>
</dbReference>
<dbReference type="Gene3D" id="3.30.70.1290">
    <property type="entry name" value="Transposase IS200-like"/>
    <property type="match status" value="1"/>
</dbReference>
<accession>A0A1M6P8A8</accession>
<dbReference type="InterPro" id="IPR002686">
    <property type="entry name" value="Transposase_17"/>
</dbReference>
<dbReference type="InterPro" id="IPR036515">
    <property type="entry name" value="Transposase_17_sf"/>
</dbReference>
<dbReference type="GO" id="GO:0004803">
    <property type="term" value="F:transposase activity"/>
    <property type="evidence" value="ECO:0007669"/>
    <property type="project" value="InterPro"/>
</dbReference>
<dbReference type="NCBIfam" id="NF047646">
    <property type="entry name" value="REP_Tyr_transpos"/>
    <property type="match status" value="1"/>
</dbReference>
<dbReference type="SUPFAM" id="SSF143422">
    <property type="entry name" value="Transposase IS200-like"/>
    <property type="match status" value="1"/>
</dbReference>
<dbReference type="PANTHER" id="PTHR36966">
    <property type="entry name" value="REP-ASSOCIATED TYROSINE TRANSPOSASE"/>
    <property type="match status" value="1"/>
</dbReference>
<proteinExistence type="predicted"/>
<name>A0A1M6P8A8_9BRAD</name>
<evidence type="ECO:0000313" key="3">
    <source>
        <dbReference type="Proteomes" id="UP000189935"/>
    </source>
</evidence>
<dbReference type="EMBL" id="LT670844">
    <property type="protein sequence ID" value="SHK04188.1"/>
    <property type="molecule type" value="Genomic_DNA"/>
</dbReference>
<evidence type="ECO:0000313" key="2">
    <source>
        <dbReference type="EMBL" id="SHK04188.1"/>
    </source>
</evidence>
<dbReference type="SMART" id="SM01321">
    <property type="entry name" value="Y1_Tnp"/>
    <property type="match status" value="1"/>
</dbReference>
<sequence length="192" mass="22350">MSNYRRAFVPGGCRFFTVNLLHRRQTLLVDHIATFRDAVAATRESHPFTIDAFVVLPDHLHAIWKLPPDDCDFSTGWRLIKNRFARALPKRERLSAVRAARNERGIWQRRFWEHLIRDEADYTRHVEYCYINPLKHRLVTRVRDWPYIPRSIAMYALGCSRKIGVATAKRAVILANDGDRAGWLGTADYAFG</sequence>
<feature type="domain" description="Transposase IS200-like" evidence="1">
    <location>
        <begin position="9"/>
        <end position="132"/>
    </location>
</feature>
<gene>
    <name evidence="2" type="ORF">SAMN05444159_2257</name>
</gene>
<organism evidence="2 3">
    <name type="scientific">Bradyrhizobium lablabi</name>
    <dbReference type="NCBI Taxonomy" id="722472"/>
    <lineage>
        <taxon>Bacteria</taxon>
        <taxon>Pseudomonadati</taxon>
        <taxon>Pseudomonadota</taxon>
        <taxon>Alphaproteobacteria</taxon>
        <taxon>Hyphomicrobiales</taxon>
        <taxon>Nitrobacteraceae</taxon>
        <taxon>Bradyrhizobium</taxon>
    </lineage>
</organism>
<dbReference type="InterPro" id="IPR052715">
    <property type="entry name" value="RAYT_transposase"/>
</dbReference>
<dbReference type="AlphaFoldDB" id="A0A1M6P8A8"/>
<evidence type="ECO:0000259" key="1">
    <source>
        <dbReference type="SMART" id="SM01321"/>
    </source>
</evidence>
<dbReference type="Proteomes" id="UP000189935">
    <property type="component" value="Chromosome I"/>
</dbReference>
<dbReference type="PANTHER" id="PTHR36966:SF1">
    <property type="entry name" value="REP-ASSOCIATED TYROSINE TRANSPOSASE"/>
    <property type="match status" value="1"/>
</dbReference>
<reference evidence="2 3" key="1">
    <citation type="submission" date="2016-11" db="EMBL/GenBank/DDBJ databases">
        <authorList>
            <person name="Jaros S."/>
            <person name="Januszkiewicz K."/>
            <person name="Wedrychowicz H."/>
        </authorList>
    </citation>
    <scope>NUCLEOTIDE SEQUENCE [LARGE SCALE GENOMIC DNA]</scope>
    <source>
        <strain evidence="2 3">GAS499</strain>
    </source>
</reference>
<dbReference type="GO" id="GO:0043565">
    <property type="term" value="F:sequence-specific DNA binding"/>
    <property type="evidence" value="ECO:0007669"/>
    <property type="project" value="TreeGrafter"/>
</dbReference>